<name>A0A9N9IUK2_9GLOM</name>
<comment type="caution">
    <text evidence="1">The sequence shown here is derived from an EMBL/GenBank/DDBJ whole genome shotgun (WGS) entry which is preliminary data.</text>
</comment>
<protein>
    <submittedName>
        <fullName evidence="1">13295_t:CDS:1</fullName>
    </submittedName>
</protein>
<dbReference type="AlphaFoldDB" id="A0A9N9IUK2"/>
<reference evidence="1" key="1">
    <citation type="submission" date="2021-06" db="EMBL/GenBank/DDBJ databases">
        <authorList>
            <person name="Kallberg Y."/>
            <person name="Tangrot J."/>
            <person name="Rosling A."/>
        </authorList>
    </citation>
    <scope>NUCLEOTIDE SEQUENCE</scope>
    <source>
        <strain evidence="1">IN212</strain>
    </source>
</reference>
<feature type="non-terminal residue" evidence="1">
    <location>
        <position position="135"/>
    </location>
</feature>
<keyword evidence="2" id="KW-1185">Reference proteome</keyword>
<gene>
    <name evidence="1" type="ORF">RFULGI_LOCUS13681</name>
</gene>
<evidence type="ECO:0000313" key="1">
    <source>
        <dbReference type="EMBL" id="CAG8752135.1"/>
    </source>
</evidence>
<evidence type="ECO:0000313" key="2">
    <source>
        <dbReference type="Proteomes" id="UP000789396"/>
    </source>
</evidence>
<accession>A0A9N9IUK2</accession>
<feature type="non-terminal residue" evidence="1">
    <location>
        <position position="1"/>
    </location>
</feature>
<organism evidence="1 2">
    <name type="scientific">Racocetra fulgida</name>
    <dbReference type="NCBI Taxonomy" id="60492"/>
    <lineage>
        <taxon>Eukaryota</taxon>
        <taxon>Fungi</taxon>
        <taxon>Fungi incertae sedis</taxon>
        <taxon>Mucoromycota</taxon>
        <taxon>Glomeromycotina</taxon>
        <taxon>Glomeromycetes</taxon>
        <taxon>Diversisporales</taxon>
        <taxon>Gigasporaceae</taxon>
        <taxon>Racocetra</taxon>
    </lineage>
</organism>
<dbReference type="EMBL" id="CAJVPZ010036795">
    <property type="protein sequence ID" value="CAG8752135.1"/>
    <property type="molecule type" value="Genomic_DNA"/>
</dbReference>
<dbReference type="Proteomes" id="UP000789396">
    <property type="component" value="Unassembled WGS sequence"/>
</dbReference>
<sequence length="135" mass="15203">DDFSNEHIAASSSSGNVCDGTEVKRKRIDEGVGSTYPVTFICNELVKNTKAKNDELRNLFIRNDLITAEGKFTIQKPELVNLPILSGNNLQLRFHTNEDKLPFIYRKNCIKIFNRVMDLIEETNSLYIHGPSGSG</sequence>
<proteinExistence type="predicted"/>